<dbReference type="PANTHER" id="PTHR43289:SF34">
    <property type="entry name" value="SERINE_THREONINE-PROTEIN KINASE YBDM-RELATED"/>
    <property type="match status" value="1"/>
</dbReference>
<evidence type="ECO:0000256" key="1">
    <source>
        <dbReference type="ARBA" id="ARBA00022679"/>
    </source>
</evidence>
<dbReference type="InterPro" id="IPR015943">
    <property type="entry name" value="WD40/YVTN_repeat-like_dom_sf"/>
</dbReference>
<feature type="domain" description="Protein kinase" evidence="6">
    <location>
        <begin position="26"/>
        <end position="292"/>
    </location>
</feature>
<protein>
    <submittedName>
        <fullName evidence="7">DNA damage-responsive serine/threonine-protein kinase RqkA</fullName>
    </submittedName>
</protein>
<dbReference type="SUPFAM" id="SSF56112">
    <property type="entry name" value="Protein kinase-like (PK-like)"/>
    <property type="match status" value="1"/>
</dbReference>
<keyword evidence="3 7" id="KW-0418">Kinase</keyword>
<evidence type="ECO:0000256" key="3">
    <source>
        <dbReference type="ARBA" id="ARBA00022777"/>
    </source>
</evidence>
<dbReference type="Pfam" id="PF13360">
    <property type="entry name" value="PQQ_2"/>
    <property type="match status" value="3"/>
</dbReference>
<evidence type="ECO:0000313" key="7">
    <source>
        <dbReference type="EMBL" id="GEM48926.1"/>
    </source>
</evidence>
<accession>A0A511N8W3</accession>
<dbReference type="OrthoDB" id="9788659at2"/>
<evidence type="ECO:0000313" key="8">
    <source>
        <dbReference type="Proteomes" id="UP000321306"/>
    </source>
</evidence>
<feature type="binding site" evidence="5">
    <location>
        <position position="55"/>
    </location>
    <ligand>
        <name>ATP</name>
        <dbReference type="ChEBI" id="CHEBI:30616"/>
    </ligand>
</feature>
<dbReference type="PANTHER" id="PTHR43289">
    <property type="entry name" value="MITOGEN-ACTIVATED PROTEIN KINASE KINASE KINASE 20-RELATED"/>
    <property type="match status" value="1"/>
</dbReference>
<dbReference type="EMBL" id="BJXB01000026">
    <property type="protein sequence ID" value="GEM48926.1"/>
    <property type="molecule type" value="Genomic_DNA"/>
</dbReference>
<dbReference type="InterPro" id="IPR011009">
    <property type="entry name" value="Kinase-like_dom_sf"/>
</dbReference>
<keyword evidence="4 5" id="KW-0067">ATP-binding</keyword>
<dbReference type="Proteomes" id="UP000321306">
    <property type="component" value="Unassembled WGS sequence"/>
</dbReference>
<dbReference type="GO" id="GO:0004674">
    <property type="term" value="F:protein serine/threonine kinase activity"/>
    <property type="evidence" value="ECO:0007669"/>
    <property type="project" value="TreeGrafter"/>
</dbReference>
<gene>
    <name evidence="7" type="primary">rqkA</name>
    <name evidence="7" type="ORF">DC3_45610</name>
</gene>
<sequence>MLRERHLLVFFLYSVGVESIHLPDRYQLQACIGEGGSALVYRALDHHLGREVAVKVLHDYVIPADRHRFEREIRTLARLTHPNVVSIYDLGHTEDRRLFFTMQLLNGGAFHEVGPLEATPESFERFFRVSRAVLYGLEYMHEKGMIHRDLTPHNILFGPDGLPRIMDFGLVYASQDVTRDLTRTGYTLGTPHYMAPEQARGGMVGPHSDIYAFGAVMYRALTGQVPFEGDNDQAVLYQHVYEPPRHPTEINPAVPEPLAEAVLKFLEKDPKNRPMSGAGAIAVIEEARENLLRNTIPGQYRGGLARTGYHPGGPTFTRPLKSIWSVRLGTDVSWPSAVIGDRDFVAVGTRKGTVAVYEHTGRKHAEYGARDEVTAPVTLEGDRLVYGSWDGVVRSVDVRTGVEHWRHQARSEITTAPTRFGELYFVAARDGHLHALHEKTGVMKWAFKTQSPLAGSPVIWASTIMLADEEGWVYGLDAASGKSLWKLQLSSVHATPVAAPISREQLMLLIPTWEGELHALKLTLNNGRYMPDPQDVLEWTYDLEGEVWCSPAVHQGRVYMGSWAGQLYALDLHTGDDLWTCQVGSRITASPVVSSGVVYVASEDGDLLALNEKTGDVVWKVKTPSGIQATPLLTDSTLYVAFMDGTLTAFR</sequence>
<evidence type="ECO:0000259" key="6">
    <source>
        <dbReference type="PROSITE" id="PS50011"/>
    </source>
</evidence>
<dbReference type="PROSITE" id="PS50011">
    <property type="entry name" value="PROTEIN_KINASE_DOM"/>
    <property type="match status" value="1"/>
</dbReference>
<dbReference type="InterPro" id="IPR008266">
    <property type="entry name" value="Tyr_kinase_AS"/>
</dbReference>
<reference evidence="7 8" key="1">
    <citation type="submission" date="2019-07" db="EMBL/GenBank/DDBJ databases">
        <title>Whole genome shotgun sequence of Deinococcus cellulosilyticus NBRC 106333.</title>
        <authorList>
            <person name="Hosoyama A."/>
            <person name="Uohara A."/>
            <person name="Ohji S."/>
            <person name="Ichikawa N."/>
        </authorList>
    </citation>
    <scope>NUCLEOTIDE SEQUENCE [LARGE SCALE GENOMIC DNA]</scope>
    <source>
        <strain evidence="7 8">NBRC 106333</strain>
    </source>
</reference>
<dbReference type="InterPro" id="IPR017441">
    <property type="entry name" value="Protein_kinase_ATP_BS"/>
</dbReference>
<evidence type="ECO:0000256" key="2">
    <source>
        <dbReference type="ARBA" id="ARBA00022741"/>
    </source>
</evidence>
<evidence type="ECO:0000256" key="5">
    <source>
        <dbReference type="PROSITE-ProRule" id="PRU10141"/>
    </source>
</evidence>
<proteinExistence type="predicted"/>
<dbReference type="PROSITE" id="PS00107">
    <property type="entry name" value="PROTEIN_KINASE_ATP"/>
    <property type="match status" value="1"/>
</dbReference>
<evidence type="ECO:0000256" key="4">
    <source>
        <dbReference type="ARBA" id="ARBA00022840"/>
    </source>
</evidence>
<dbReference type="InterPro" id="IPR002372">
    <property type="entry name" value="PQQ_rpt_dom"/>
</dbReference>
<dbReference type="SUPFAM" id="SSF50998">
    <property type="entry name" value="Quinoprotein alcohol dehydrogenase-like"/>
    <property type="match status" value="2"/>
</dbReference>
<dbReference type="GO" id="GO:0005524">
    <property type="term" value="F:ATP binding"/>
    <property type="evidence" value="ECO:0007669"/>
    <property type="project" value="UniProtKB-UniRule"/>
</dbReference>
<comment type="caution">
    <text evidence="7">The sequence shown here is derived from an EMBL/GenBank/DDBJ whole genome shotgun (WGS) entry which is preliminary data.</text>
</comment>
<name>A0A511N8W3_DEIC1</name>
<dbReference type="InterPro" id="IPR011047">
    <property type="entry name" value="Quinoprotein_ADH-like_sf"/>
</dbReference>
<dbReference type="CDD" id="cd14014">
    <property type="entry name" value="STKc_PknB_like"/>
    <property type="match status" value="1"/>
</dbReference>
<dbReference type="RefSeq" id="WP_146888534.1">
    <property type="nucleotide sequence ID" value="NZ_BJXB01000026.1"/>
</dbReference>
<organism evidence="7 8">
    <name type="scientific">Deinococcus cellulosilyticus (strain DSM 18568 / NBRC 106333 / KACC 11606 / 5516J-15)</name>
    <dbReference type="NCBI Taxonomy" id="1223518"/>
    <lineage>
        <taxon>Bacteria</taxon>
        <taxon>Thermotogati</taxon>
        <taxon>Deinococcota</taxon>
        <taxon>Deinococci</taxon>
        <taxon>Deinococcales</taxon>
        <taxon>Deinococcaceae</taxon>
        <taxon>Deinococcus</taxon>
    </lineage>
</organism>
<keyword evidence="1" id="KW-0808">Transferase</keyword>
<dbReference type="SMART" id="SM00564">
    <property type="entry name" value="PQQ"/>
    <property type="match status" value="5"/>
</dbReference>
<dbReference type="Gene3D" id="3.30.200.20">
    <property type="entry name" value="Phosphorylase Kinase, domain 1"/>
    <property type="match status" value="1"/>
</dbReference>
<dbReference type="Pfam" id="PF00069">
    <property type="entry name" value="Pkinase"/>
    <property type="match status" value="1"/>
</dbReference>
<dbReference type="Gene3D" id="2.130.10.10">
    <property type="entry name" value="YVTN repeat-like/Quinoprotein amine dehydrogenase"/>
    <property type="match status" value="2"/>
</dbReference>
<dbReference type="InterPro" id="IPR000719">
    <property type="entry name" value="Prot_kinase_dom"/>
</dbReference>
<keyword evidence="8" id="KW-1185">Reference proteome</keyword>
<dbReference type="Gene3D" id="1.10.510.10">
    <property type="entry name" value="Transferase(Phosphotransferase) domain 1"/>
    <property type="match status" value="1"/>
</dbReference>
<keyword evidence="2 5" id="KW-0547">Nucleotide-binding</keyword>
<dbReference type="PROSITE" id="PS00109">
    <property type="entry name" value="PROTEIN_KINASE_TYR"/>
    <property type="match status" value="1"/>
</dbReference>
<dbReference type="InterPro" id="IPR018391">
    <property type="entry name" value="PQQ_b-propeller_rpt"/>
</dbReference>
<dbReference type="AlphaFoldDB" id="A0A511N8W3"/>